<feature type="compositionally biased region" description="Polar residues" evidence="16">
    <location>
        <begin position="176"/>
        <end position="191"/>
    </location>
</feature>
<feature type="signal peptide" evidence="17">
    <location>
        <begin position="1"/>
        <end position="36"/>
    </location>
</feature>
<dbReference type="CDD" id="cd01347">
    <property type="entry name" value="ligand_gated_channel"/>
    <property type="match status" value="1"/>
</dbReference>
<gene>
    <name evidence="19" type="ORF">B9Z37_01925</name>
</gene>
<dbReference type="PANTHER" id="PTHR32552">
    <property type="entry name" value="FERRICHROME IRON RECEPTOR-RELATED"/>
    <property type="match status" value="1"/>
</dbReference>
<reference evidence="19 20" key="1">
    <citation type="submission" date="2017-04" db="EMBL/GenBank/DDBJ databases">
        <title>Unexpected and diverse lifestyles within the genus Limnohabitans.</title>
        <authorList>
            <person name="Kasalicky V."/>
            <person name="Mehrshad M."/>
            <person name="Andrei S.-A."/>
            <person name="Salcher M."/>
            <person name="Kratochvilova H."/>
            <person name="Simek K."/>
            <person name="Ghai R."/>
        </authorList>
    </citation>
    <scope>NUCLEOTIDE SEQUENCE [LARGE SCALE GENOMIC DNA]</scope>
    <source>
        <strain evidence="19 20">II-B4</strain>
    </source>
</reference>
<evidence type="ECO:0000256" key="7">
    <source>
        <dbReference type="ARBA" id="ARBA00022729"/>
    </source>
</evidence>
<keyword evidence="10" id="KW-0798">TonB box</keyword>
<evidence type="ECO:0000256" key="15">
    <source>
        <dbReference type="PROSITE-ProRule" id="PRU10144"/>
    </source>
</evidence>
<keyword evidence="8" id="KW-0408">Iron</keyword>
<dbReference type="InterPro" id="IPR010917">
    <property type="entry name" value="TonB_rcpt_CS"/>
</dbReference>
<dbReference type="GO" id="GO:0009279">
    <property type="term" value="C:cell outer membrane"/>
    <property type="evidence" value="ECO:0007669"/>
    <property type="project" value="UniProtKB-SubCell"/>
</dbReference>
<evidence type="ECO:0000256" key="5">
    <source>
        <dbReference type="ARBA" id="ARBA00022496"/>
    </source>
</evidence>
<evidence type="ECO:0000256" key="11">
    <source>
        <dbReference type="ARBA" id="ARBA00023136"/>
    </source>
</evidence>
<dbReference type="Proteomes" id="UP000250790">
    <property type="component" value="Unassembled WGS sequence"/>
</dbReference>
<evidence type="ECO:0000259" key="18">
    <source>
        <dbReference type="Pfam" id="PF07715"/>
    </source>
</evidence>
<keyword evidence="11 14" id="KW-0472">Membrane</keyword>
<evidence type="ECO:0000256" key="8">
    <source>
        <dbReference type="ARBA" id="ARBA00023004"/>
    </source>
</evidence>
<evidence type="ECO:0000256" key="9">
    <source>
        <dbReference type="ARBA" id="ARBA00023065"/>
    </source>
</evidence>
<keyword evidence="3 14" id="KW-0813">Transport</keyword>
<keyword evidence="13 14" id="KW-0998">Cell outer membrane</keyword>
<organism evidence="19 20">
    <name type="scientific">Limnohabitans parvus II-B4</name>
    <dbReference type="NCBI Taxonomy" id="1293052"/>
    <lineage>
        <taxon>Bacteria</taxon>
        <taxon>Pseudomonadati</taxon>
        <taxon>Pseudomonadota</taxon>
        <taxon>Betaproteobacteria</taxon>
        <taxon>Burkholderiales</taxon>
        <taxon>Comamonadaceae</taxon>
        <taxon>Limnohabitans</taxon>
    </lineage>
</organism>
<evidence type="ECO:0000256" key="17">
    <source>
        <dbReference type="SAM" id="SignalP"/>
    </source>
</evidence>
<evidence type="ECO:0000256" key="1">
    <source>
        <dbReference type="ARBA" id="ARBA00004571"/>
    </source>
</evidence>
<sequence length="715" mass="79130">MAFFSPFPRRSTDRFAFRVHHIASAVALLAVGSAHAQNLAEITITDMAPSQVSGFGDVPLSKAPFSAVSIDQKTLQDIGAQRVSDALRLDASVADSYNSPAYWDMLSVRGYTLDNRYNYRREGLPISAETMISMDNKERIELFKGTSGIQAGTSAPGGLVNYVVKRPPSAKDETIRSVSASYGPGQSSSTGLDLGGRFGQDQTLGYRLNVAYEDLDPYIKNTEGHRKLLALAMDWRITPDSRLEWEIERSERQQFGVNGYSLWDGATGLPPVVDSKTNLTRQSWSVPGIFAATTGSIRFKQNLDGGWLWSTQYGAQQLRTDDRLTFAFGCGGSCNRFYADGSFDVYDYRSDNERRLTEALQTSLAGQLQLAGLTHNLTFSAMRSRQLDRLQATQLYSYAGTSTAYGSAVPVQVLDQTYANTNRSEYSTELSVTDRIKLSTQTSVWLGLRHTQSDRSTVSLDPLNPNPKSQNTGFTTPWLALSHEYINGPTVYASYGEGVELFAAPNNASYVNAGQFLGVQRSKQIELGAKGKVGNTFSWNAALFHIERPAAYDYAGERVVDGTQTHKGLDAGLQWSHQQWMLAGQAQWIDARISGALLNTDLNGSKPLNVPSLTLRALVQYRFTDIPGLRTSLRLSHEGSRRVTEDGSINLPSWTTLDFAAHYDTRIDGTRTQWTLAVDNLANHHYWRESPKQFGHYYLYPGAPRTFRVGVKASF</sequence>
<dbReference type="InterPro" id="IPR010105">
    <property type="entry name" value="TonB_sidphr_rcpt"/>
</dbReference>
<evidence type="ECO:0000256" key="14">
    <source>
        <dbReference type="PROSITE-ProRule" id="PRU01360"/>
    </source>
</evidence>
<feature type="chain" id="PRO_5016450887" description="TonB-dependent receptor plug domain-containing protein" evidence="17">
    <location>
        <begin position="37"/>
        <end position="715"/>
    </location>
</feature>
<evidence type="ECO:0000256" key="3">
    <source>
        <dbReference type="ARBA" id="ARBA00022448"/>
    </source>
</evidence>
<dbReference type="OrthoDB" id="8732650at2"/>
<protein>
    <recommendedName>
        <fullName evidence="18">TonB-dependent receptor plug domain-containing protein</fullName>
    </recommendedName>
</protein>
<keyword evidence="12" id="KW-0675">Receptor</keyword>
<keyword evidence="5" id="KW-0410">Iron transport</keyword>
<dbReference type="PANTHER" id="PTHR32552:SF83">
    <property type="entry name" value="BLR3904 PROTEIN"/>
    <property type="match status" value="1"/>
</dbReference>
<dbReference type="InterPro" id="IPR037066">
    <property type="entry name" value="Plug_dom_sf"/>
</dbReference>
<evidence type="ECO:0000256" key="10">
    <source>
        <dbReference type="ARBA" id="ARBA00023077"/>
    </source>
</evidence>
<dbReference type="GO" id="GO:0038023">
    <property type="term" value="F:signaling receptor activity"/>
    <property type="evidence" value="ECO:0007669"/>
    <property type="project" value="InterPro"/>
</dbReference>
<dbReference type="InterPro" id="IPR039426">
    <property type="entry name" value="TonB-dep_rcpt-like"/>
</dbReference>
<dbReference type="Gene3D" id="2.170.130.10">
    <property type="entry name" value="TonB-dependent receptor, plug domain"/>
    <property type="match status" value="1"/>
</dbReference>
<evidence type="ECO:0000256" key="6">
    <source>
        <dbReference type="ARBA" id="ARBA00022692"/>
    </source>
</evidence>
<dbReference type="SUPFAM" id="SSF56935">
    <property type="entry name" value="Porins"/>
    <property type="match status" value="1"/>
</dbReference>
<feature type="domain" description="TonB-dependent receptor plug" evidence="18">
    <location>
        <begin position="60"/>
        <end position="158"/>
    </location>
</feature>
<keyword evidence="9" id="KW-0406">Ion transport</keyword>
<evidence type="ECO:0000256" key="2">
    <source>
        <dbReference type="ARBA" id="ARBA00009810"/>
    </source>
</evidence>
<evidence type="ECO:0000256" key="4">
    <source>
        <dbReference type="ARBA" id="ARBA00022452"/>
    </source>
</evidence>
<dbReference type="RefSeq" id="WP_108311357.1">
    <property type="nucleotide sequence ID" value="NZ_NESN01000001.1"/>
</dbReference>
<keyword evidence="4 14" id="KW-1134">Transmembrane beta strand</keyword>
<comment type="subcellular location">
    <subcellularLocation>
        <location evidence="1 14">Cell outer membrane</location>
        <topology evidence="1 14">Multi-pass membrane protein</topology>
    </subcellularLocation>
</comment>
<dbReference type="PROSITE" id="PS01156">
    <property type="entry name" value="TONB_DEPENDENT_REC_2"/>
    <property type="match status" value="1"/>
</dbReference>
<dbReference type="AlphaFoldDB" id="A0A315EHN3"/>
<dbReference type="NCBIfam" id="TIGR01783">
    <property type="entry name" value="TonB-siderophor"/>
    <property type="match status" value="1"/>
</dbReference>
<comment type="similarity">
    <text evidence="2 14">Belongs to the TonB-dependent receptor family.</text>
</comment>
<evidence type="ECO:0000256" key="16">
    <source>
        <dbReference type="SAM" id="MobiDB-lite"/>
    </source>
</evidence>
<name>A0A315EHN3_9BURK</name>
<dbReference type="InterPro" id="IPR012910">
    <property type="entry name" value="Plug_dom"/>
</dbReference>
<evidence type="ECO:0000256" key="13">
    <source>
        <dbReference type="ARBA" id="ARBA00023237"/>
    </source>
</evidence>
<keyword evidence="6 14" id="KW-0812">Transmembrane</keyword>
<evidence type="ECO:0000313" key="20">
    <source>
        <dbReference type="Proteomes" id="UP000250790"/>
    </source>
</evidence>
<comment type="caution">
    <text evidence="19">The sequence shown here is derived from an EMBL/GenBank/DDBJ whole genome shotgun (WGS) entry which is preliminary data.</text>
</comment>
<dbReference type="EMBL" id="NESN01000001">
    <property type="protein sequence ID" value="PUE55354.1"/>
    <property type="molecule type" value="Genomic_DNA"/>
</dbReference>
<dbReference type="Gene3D" id="2.40.170.20">
    <property type="entry name" value="TonB-dependent receptor, beta-barrel domain"/>
    <property type="match status" value="1"/>
</dbReference>
<feature type="region of interest" description="Disordered" evidence="16">
    <location>
        <begin position="174"/>
        <end position="194"/>
    </location>
</feature>
<dbReference type="Pfam" id="PF07715">
    <property type="entry name" value="Plug"/>
    <property type="match status" value="1"/>
</dbReference>
<dbReference type="PROSITE" id="PS52016">
    <property type="entry name" value="TONB_DEPENDENT_REC_3"/>
    <property type="match status" value="1"/>
</dbReference>
<dbReference type="InterPro" id="IPR036942">
    <property type="entry name" value="Beta-barrel_TonB_sf"/>
</dbReference>
<dbReference type="GO" id="GO:0015891">
    <property type="term" value="P:siderophore transport"/>
    <property type="evidence" value="ECO:0007669"/>
    <property type="project" value="InterPro"/>
</dbReference>
<evidence type="ECO:0000313" key="19">
    <source>
        <dbReference type="EMBL" id="PUE55354.1"/>
    </source>
</evidence>
<proteinExistence type="inferred from homology"/>
<feature type="short sequence motif" description="TonB C-terminal box" evidence="15">
    <location>
        <begin position="698"/>
        <end position="715"/>
    </location>
</feature>
<accession>A0A315EHN3</accession>
<dbReference type="GO" id="GO:0015344">
    <property type="term" value="F:siderophore uptake transmembrane transporter activity"/>
    <property type="evidence" value="ECO:0007669"/>
    <property type="project" value="TreeGrafter"/>
</dbReference>
<keyword evidence="20" id="KW-1185">Reference proteome</keyword>
<keyword evidence="7 17" id="KW-0732">Signal</keyword>
<evidence type="ECO:0000256" key="12">
    <source>
        <dbReference type="ARBA" id="ARBA00023170"/>
    </source>
</evidence>